<dbReference type="EMBL" id="AP025292">
    <property type="protein sequence ID" value="BDC99200.1"/>
    <property type="molecule type" value="Genomic_DNA"/>
</dbReference>
<keyword evidence="2" id="KW-0808">Transferase</keyword>
<dbReference type="PANTHER" id="PTHR30160">
    <property type="entry name" value="TETRAACYLDISACCHARIDE 4'-KINASE-RELATED"/>
    <property type="match status" value="1"/>
</dbReference>
<dbReference type="InterPro" id="IPR051199">
    <property type="entry name" value="LPS_LOS_Heptosyltrfase"/>
</dbReference>
<dbReference type="CDD" id="cd03789">
    <property type="entry name" value="GT9_LPS_heptosyltransferase"/>
    <property type="match status" value="1"/>
</dbReference>
<organism evidence="3 4">
    <name type="scientific">Persicobacter psychrovividus</name>
    <dbReference type="NCBI Taxonomy" id="387638"/>
    <lineage>
        <taxon>Bacteria</taxon>
        <taxon>Pseudomonadati</taxon>
        <taxon>Bacteroidota</taxon>
        <taxon>Cytophagia</taxon>
        <taxon>Cytophagales</taxon>
        <taxon>Persicobacteraceae</taxon>
        <taxon>Persicobacter</taxon>
    </lineage>
</organism>
<accession>A0ABM7VE09</accession>
<keyword evidence="1" id="KW-0328">Glycosyltransferase</keyword>
<dbReference type="Pfam" id="PF01075">
    <property type="entry name" value="Glyco_transf_9"/>
    <property type="match status" value="1"/>
</dbReference>
<protein>
    <submittedName>
        <fullName evidence="3">LPS biosynthesis protein</fullName>
    </submittedName>
</protein>
<dbReference type="Gene3D" id="3.40.50.2000">
    <property type="entry name" value="Glycogen Phosphorylase B"/>
    <property type="match status" value="2"/>
</dbReference>
<evidence type="ECO:0000256" key="1">
    <source>
        <dbReference type="ARBA" id="ARBA00022676"/>
    </source>
</evidence>
<gene>
    <name evidence="3" type="ORF">PEPS_14810</name>
</gene>
<evidence type="ECO:0000313" key="3">
    <source>
        <dbReference type="EMBL" id="BDC99200.1"/>
    </source>
</evidence>
<reference evidence="3 4" key="1">
    <citation type="submission" date="2021-12" db="EMBL/GenBank/DDBJ databases">
        <title>Genome sequencing of bacteria with rrn-lacking chromosome and rrn-plasmid.</title>
        <authorList>
            <person name="Anda M."/>
            <person name="Iwasaki W."/>
        </authorList>
    </citation>
    <scope>NUCLEOTIDE SEQUENCE [LARGE SCALE GENOMIC DNA]</scope>
    <source>
        <strain evidence="3 4">NBRC 101262</strain>
    </source>
</reference>
<dbReference type="RefSeq" id="WP_332919260.1">
    <property type="nucleotide sequence ID" value="NZ_AP025292.1"/>
</dbReference>
<dbReference type="Proteomes" id="UP001354989">
    <property type="component" value="Chromosome"/>
</dbReference>
<sequence length="342" mass="39285">MSIDQKNIKKILVIRFSSIGDIAWTSTVVRCLKQQIKGVKVHFAIKKGFRALMETNPYVDKLHLLDGSMKPLIAELKAEEFDFIVDLHNNLRTARIKWALNAPSSTYDKLRIKRFLYTNFQINYMPNVHVTDRYMDAVRPLGVVNDQEGMDYFIPEKDEVEKEWLPEEFQKGYIAYVIGGTKFTKILPFEKMVELCDKISRPIVLVGGPEDQKNGERLEEFFKKQPHNAPYEEGLKELGKKTVIFNGCGKFSLNQSASLVKHADYVFGHDTGLTHIAAAFKKTIYSIWGGTVPNNFHPYGTKFFVFENNKLSCRPCSKSGLKKCPKGHFKCMKDLTFDFYLP</sequence>
<proteinExistence type="predicted"/>
<evidence type="ECO:0000313" key="4">
    <source>
        <dbReference type="Proteomes" id="UP001354989"/>
    </source>
</evidence>
<name>A0ABM7VE09_9BACT</name>
<dbReference type="SUPFAM" id="SSF53756">
    <property type="entry name" value="UDP-Glycosyltransferase/glycogen phosphorylase"/>
    <property type="match status" value="1"/>
</dbReference>
<dbReference type="InterPro" id="IPR002201">
    <property type="entry name" value="Glyco_trans_9"/>
</dbReference>
<evidence type="ECO:0000256" key="2">
    <source>
        <dbReference type="ARBA" id="ARBA00022679"/>
    </source>
</evidence>
<keyword evidence="4" id="KW-1185">Reference proteome</keyword>